<gene>
    <name evidence="2" type="ORF">AWZ03_012081</name>
</gene>
<feature type="compositionally biased region" description="Basic and acidic residues" evidence="1">
    <location>
        <begin position="229"/>
        <end position="242"/>
    </location>
</feature>
<name>A0A484AYP9_DRONA</name>
<evidence type="ECO:0000256" key="1">
    <source>
        <dbReference type="SAM" id="MobiDB-lite"/>
    </source>
</evidence>
<feature type="compositionally biased region" description="Low complexity" evidence="1">
    <location>
        <begin position="189"/>
        <end position="201"/>
    </location>
</feature>
<dbReference type="EMBL" id="LSRL02000343">
    <property type="protein sequence ID" value="TDG41484.1"/>
    <property type="molecule type" value="Genomic_DNA"/>
</dbReference>
<protein>
    <submittedName>
        <fullName evidence="2">Uncharacterized protein</fullName>
    </submittedName>
</protein>
<dbReference type="OMA" id="NMLMYRK"/>
<organism evidence="2 3">
    <name type="scientific">Drosophila navojoa</name>
    <name type="common">Fruit fly</name>
    <dbReference type="NCBI Taxonomy" id="7232"/>
    <lineage>
        <taxon>Eukaryota</taxon>
        <taxon>Metazoa</taxon>
        <taxon>Ecdysozoa</taxon>
        <taxon>Arthropoda</taxon>
        <taxon>Hexapoda</taxon>
        <taxon>Insecta</taxon>
        <taxon>Pterygota</taxon>
        <taxon>Neoptera</taxon>
        <taxon>Endopterygota</taxon>
        <taxon>Diptera</taxon>
        <taxon>Brachycera</taxon>
        <taxon>Muscomorpha</taxon>
        <taxon>Ephydroidea</taxon>
        <taxon>Drosophilidae</taxon>
        <taxon>Drosophila</taxon>
    </lineage>
</organism>
<keyword evidence="3" id="KW-1185">Reference proteome</keyword>
<feature type="region of interest" description="Disordered" evidence="1">
    <location>
        <begin position="189"/>
        <end position="214"/>
    </location>
</feature>
<feature type="region of interest" description="Disordered" evidence="1">
    <location>
        <begin position="133"/>
        <end position="161"/>
    </location>
</feature>
<feature type="compositionally biased region" description="Polar residues" evidence="1">
    <location>
        <begin position="140"/>
        <end position="161"/>
    </location>
</feature>
<reference evidence="2 3" key="1">
    <citation type="journal article" date="2019" name="J. Hered.">
        <title>An Improved Genome Assembly for Drosophila navojoa, the Basal Species in the mojavensis Cluster.</title>
        <authorList>
            <person name="Vanderlinde T."/>
            <person name="Dupim E.G."/>
            <person name="Nazario-Yepiz N.O."/>
            <person name="Carvalho A.B."/>
        </authorList>
    </citation>
    <scope>NUCLEOTIDE SEQUENCE [LARGE SCALE GENOMIC DNA]</scope>
    <source>
        <strain evidence="2">Navoj_Jal97</strain>
        <tissue evidence="2">Whole organism</tissue>
    </source>
</reference>
<proteinExistence type="predicted"/>
<dbReference type="AlphaFoldDB" id="A0A484AYP9"/>
<evidence type="ECO:0000313" key="3">
    <source>
        <dbReference type="Proteomes" id="UP000295192"/>
    </source>
</evidence>
<comment type="caution">
    <text evidence="2">The sequence shown here is derived from an EMBL/GenBank/DDBJ whole genome shotgun (WGS) entry which is preliminary data.</text>
</comment>
<accession>A0A484AYP9</accession>
<dbReference type="Proteomes" id="UP000295192">
    <property type="component" value="Unassembled WGS sequence"/>
</dbReference>
<sequence length="299" mass="34575">MAEISLTDSDSTWDMLEEKTVKKLSDNPRKFGKHLRREVAQLFRTPSFVREIADELRLLTPQVESSSNDKYVKIDDLKETVANLISRNVVGQSLAMLQDSNKHFGTMIDQITEHLVQLNERVNQVTYDLQEIAQEKKSPHSSPTRLTAGAASTTHHSCESQSYIAKPEKLRMYNDLICKYNKQLKDWSSNDMSNSSTASKSEAPASQTNEKEKSVRLWCVPQFSAPNSKRPDRDTDSKQKLRCKYDRRAAERRQFDANMLMYRKSQFSLKLNSRNENFPYKLWNRGYTSEHLNIPPAFQ</sequence>
<feature type="region of interest" description="Disordered" evidence="1">
    <location>
        <begin position="223"/>
        <end position="242"/>
    </location>
</feature>
<evidence type="ECO:0000313" key="2">
    <source>
        <dbReference type="EMBL" id="TDG41484.1"/>
    </source>
</evidence>